<name>A0AAE0NBZ6_9PEZI</name>
<feature type="region of interest" description="Disordered" evidence="1">
    <location>
        <begin position="48"/>
        <end position="92"/>
    </location>
</feature>
<proteinExistence type="predicted"/>
<reference evidence="2" key="2">
    <citation type="submission" date="2023-06" db="EMBL/GenBank/DDBJ databases">
        <authorList>
            <consortium name="Lawrence Berkeley National Laboratory"/>
            <person name="Haridas S."/>
            <person name="Hensen N."/>
            <person name="Bonometti L."/>
            <person name="Westerberg I."/>
            <person name="Brannstrom I.O."/>
            <person name="Guillou S."/>
            <person name="Cros-Aarteil S."/>
            <person name="Calhoun S."/>
            <person name="Kuo A."/>
            <person name="Mondo S."/>
            <person name="Pangilinan J."/>
            <person name="Riley R."/>
            <person name="Labutti K."/>
            <person name="Andreopoulos B."/>
            <person name="Lipzen A."/>
            <person name="Chen C."/>
            <person name="Yanf M."/>
            <person name="Daum C."/>
            <person name="Ng V."/>
            <person name="Clum A."/>
            <person name="Steindorff A."/>
            <person name="Ohm R."/>
            <person name="Martin F."/>
            <person name="Silar P."/>
            <person name="Natvig D."/>
            <person name="Lalanne C."/>
            <person name="Gautier V."/>
            <person name="Ament-Velasquez S.L."/>
            <person name="Kruys A."/>
            <person name="Hutchinson M.I."/>
            <person name="Powell A.J."/>
            <person name="Barry K."/>
            <person name="Miller A.N."/>
            <person name="Grigoriev I.V."/>
            <person name="Debuchy R."/>
            <person name="Gladieux P."/>
            <person name="Thoren M.H."/>
            <person name="Johannesson H."/>
        </authorList>
    </citation>
    <scope>NUCLEOTIDE SEQUENCE</scope>
    <source>
        <strain evidence="2">CBS 958.72</strain>
    </source>
</reference>
<evidence type="ECO:0000256" key="1">
    <source>
        <dbReference type="SAM" id="MobiDB-lite"/>
    </source>
</evidence>
<dbReference type="Proteomes" id="UP001287356">
    <property type="component" value="Unassembled WGS sequence"/>
</dbReference>
<keyword evidence="3" id="KW-1185">Reference proteome</keyword>
<organism evidence="2 3">
    <name type="scientific">Lasiosphaeria ovina</name>
    <dbReference type="NCBI Taxonomy" id="92902"/>
    <lineage>
        <taxon>Eukaryota</taxon>
        <taxon>Fungi</taxon>
        <taxon>Dikarya</taxon>
        <taxon>Ascomycota</taxon>
        <taxon>Pezizomycotina</taxon>
        <taxon>Sordariomycetes</taxon>
        <taxon>Sordariomycetidae</taxon>
        <taxon>Sordariales</taxon>
        <taxon>Lasiosphaeriaceae</taxon>
        <taxon>Lasiosphaeria</taxon>
    </lineage>
</organism>
<comment type="caution">
    <text evidence="2">The sequence shown here is derived from an EMBL/GenBank/DDBJ whole genome shotgun (WGS) entry which is preliminary data.</text>
</comment>
<accession>A0AAE0NBZ6</accession>
<evidence type="ECO:0000313" key="2">
    <source>
        <dbReference type="EMBL" id="KAK3377039.1"/>
    </source>
</evidence>
<reference evidence="2" key="1">
    <citation type="journal article" date="2023" name="Mol. Phylogenet. Evol.">
        <title>Genome-scale phylogeny and comparative genomics of the fungal order Sordariales.</title>
        <authorList>
            <person name="Hensen N."/>
            <person name="Bonometti L."/>
            <person name="Westerberg I."/>
            <person name="Brannstrom I.O."/>
            <person name="Guillou S."/>
            <person name="Cros-Aarteil S."/>
            <person name="Calhoun S."/>
            <person name="Haridas S."/>
            <person name="Kuo A."/>
            <person name="Mondo S."/>
            <person name="Pangilinan J."/>
            <person name="Riley R."/>
            <person name="LaButti K."/>
            <person name="Andreopoulos B."/>
            <person name="Lipzen A."/>
            <person name="Chen C."/>
            <person name="Yan M."/>
            <person name="Daum C."/>
            <person name="Ng V."/>
            <person name="Clum A."/>
            <person name="Steindorff A."/>
            <person name="Ohm R.A."/>
            <person name="Martin F."/>
            <person name="Silar P."/>
            <person name="Natvig D.O."/>
            <person name="Lalanne C."/>
            <person name="Gautier V."/>
            <person name="Ament-Velasquez S.L."/>
            <person name="Kruys A."/>
            <person name="Hutchinson M.I."/>
            <person name="Powell A.J."/>
            <person name="Barry K."/>
            <person name="Miller A.N."/>
            <person name="Grigoriev I.V."/>
            <person name="Debuchy R."/>
            <person name="Gladieux P."/>
            <person name="Hiltunen Thoren M."/>
            <person name="Johannesson H."/>
        </authorList>
    </citation>
    <scope>NUCLEOTIDE SEQUENCE</scope>
    <source>
        <strain evidence="2">CBS 958.72</strain>
    </source>
</reference>
<protein>
    <submittedName>
        <fullName evidence="2">Uncharacterized protein</fullName>
    </submittedName>
</protein>
<dbReference type="AlphaFoldDB" id="A0AAE0NBZ6"/>
<gene>
    <name evidence="2" type="ORF">B0T24DRAFT_234497</name>
</gene>
<evidence type="ECO:0000313" key="3">
    <source>
        <dbReference type="Proteomes" id="UP001287356"/>
    </source>
</evidence>
<feature type="compositionally biased region" description="Basic and acidic residues" evidence="1">
    <location>
        <begin position="76"/>
        <end position="92"/>
    </location>
</feature>
<sequence>MFRVSIPHSVPVWRRSVAHVNDTTRRQGAGEIAILPLCATKTRINLYLPQTTQQRPPRNPPQIDFGHREKHHNERHKNEQDVKDHEEARHEANRSHVGIDLDVGDHANVASLCPYPVQQMCSVPVDHWTHRPVLFFLHVVGRGCGLDGYNLLRGGKQDTSQSSMHRVAGHVGDIKLTCVMTTSIRASLGSLKLSWGLVTCAVQGETNVSRKKQPRRLQLHFFLASPTSSTREPRVGLTEMVVVGSSLLAGWVTSCPGGCVSAMV</sequence>
<dbReference type="EMBL" id="JAULSN010000003">
    <property type="protein sequence ID" value="KAK3377039.1"/>
    <property type="molecule type" value="Genomic_DNA"/>
</dbReference>